<evidence type="ECO:0000256" key="1">
    <source>
        <dbReference type="ARBA" id="ARBA00000405"/>
    </source>
</evidence>
<comment type="subcellular location">
    <subcellularLocation>
        <location evidence="2 10">Secreted</location>
    </subcellularLocation>
</comment>
<evidence type="ECO:0000313" key="11">
    <source>
        <dbReference type="EMBL" id="KAK4207197.1"/>
    </source>
</evidence>
<keyword evidence="4" id="KW-0964">Secreted</keyword>
<comment type="function">
    <text evidence="10">Chitosanase catalyzing the endo-type cleavage of chitosan, the deacylated form of chitin. Chitosanase may be crucial in the degradation of the deacetylated portion of chitin in the fungal cell wall.</text>
</comment>
<comment type="similarity">
    <text evidence="3 10">Belongs to the glycosyl hydrolase 75 family.</text>
</comment>
<feature type="signal peptide" evidence="10">
    <location>
        <begin position="1"/>
        <end position="23"/>
    </location>
</feature>
<dbReference type="EMBL" id="MU858313">
    <property type="protein sequence ID" value="KAK4207197.1"/>
    <property type="molecule type" value="Genomic_DNA"/>
</dbReference>
<organism evidence="11 12">
    <name type="scientific">Rhypophila decipiens</name>
    <dbReference type="NCBI Taxonomy" id="261697"/>
    <lineage>
        <taxon>Eukaryota</taxon>
        <taxon>Fungi</taxon>
        <taxon>Dikarya</taxon>
        <taxon>Ascomycota</taxon>
        <taxon>Pezizomycotina</taxon>
        <taxon>Sordariomycetes</taxon>
        <taxon>Sordariomycetidae</taxon>
        <taxon>Sordariales</taxon>
        <taxon>Naviculisporaceae</taxon>
        <taxon>Rhypophila</taxon>
    </lineage>
</organism>
<protein>
    <recommendedName>
        <fullName evidence="10">Endo-chitosanase</fullName>
        <ecNumber evidence="10">3.2.1.132</ecNumber>
    </recommendedName>
</protein>
<dbReference type="Pfam" id="PF07335">
    <property type="entry name" value="Glyco_hydro_75"/>
    <property type="match status" value="1"/>
</dbReference>
<evidence type="ECO:0000256" key="5">
    <source>
        <dbReference type="ARBA" id="ARBA00022729"/>
    </source>
</evidence>
<keyword evidence="9 10" id="KW-0624">Polysaccharide degradation</keyword>
<keyword evidence="8 10" id="KW-0326">Glycosidase</keyword>
<dbReference type="Proteomes" id="UP001301769">
    <property type="component" value="Unassembled WGS sequence"/>
</dbReference>
<keyword evidence="7" id="KW-0119">Carbohydrate metabolism</keyword>
<evidence type="ECO:0000313" key="12">
    <source>
        <dbReference type="Proteomes" id="UP001301769"/>
    </source>
</evidence>
<evidence type="ECO:0000256" key="6">
    <source>
        <dbReference type="ARBA" id="ARBA00022801"/>
    </source>
</evidence>
<comment type="catalytic activity">
    <reaction evidence="1 10">
        <text>Endohydrolysis of beta-(1-&gt;4)-linkages between D-glucosamine residues in a partly acetylated chitosan.</text>
        <dbReference type="EC" id="3.2.1.132"/>
    </reaction>
</comment>
<comment type="caution">
    <text evidence="11">The sequence shown here is derived from an EMBL/GenBank/DDBJ whole genome shotgun (WGS) entry which is preliminary data.</text>
</comment>
<reference evidence="11" key="2">
    <citation type="submission" date="2023-05" db="EMBL/GenBank/DDBJ databases">
        <authorList>
            <consortium name="Lawrence Berkeley National Laboratory"/>
            <person name="Steindorff A."/>
            <person name="Hensen N."/>
            <person name="Bonometti L."/>
            <person name="Westerberg I."/>
            <person name="Brannstrom I.O."/>
            <person name="Guillou S."/>
            <person name="Cros-Aarteil S."/>
            <person name="Calhoun S."/>
            <person name="Haridas S."/>
            <person name="Kuo A."/>
            <person name="Mondo S."/>
            <person name="Pangilinan J."/>
            <person name="Riley R."/>
            <person name="Labutti K."/>
            <person name="Andreopoulos B."/>
            <person name="Lipzen A."/>
            <person name="Chen C."/>
            <person name="Yanf M."/>
            <person name="Daum C."/>
            <person name="Ng V."/>
            <person name="Clum A."/>
            <person name="Ohm R."/>
            <person name="Martin F."/>
            <person name="Silar P."/>
            <person name="Natvig D."/>
            <person name="Lalanne C."/>
            <person name="Gautier V."/>
            <person name="Ament-Velasquez S.L."/>
            <person name="Kruys A."/>
            <person name="Hutchinson M.I."/>
            <person name="Powell A.J."/>
            <person name="Barry K."/>
            <person name="Miller A.N."/>
            <person name="Grigoriev I.V."/>
            <person name="Debuchy R."/>
            <person name="Gladieux P."/>
            <person name="Thoren M.H."/>
            <person name="Johannesson H."/>
        </authorList>
    </citation>
    <scope>NUCLEOTIDE SEQUENCE</scope>
    <source>
        <strain evidence="11">PSN293</strain>
    </source>
</reference>
<dbReference type="PANTHER" id="PTHR42061:SF6">
    <property type="entry name" value="ENDO-CHITOSANASE"/>
    <property type="match status" value="1"/>
</dbReference>
<dbReference type="EC" id="3.2.1.132" evidence="10"/>
<dbReference type="PANTHER" id="PTHR42061">
    <property type="entry name" value="ENDO-CHITOSANASE"/>
    <property type="match status" value="1"/>
</dbReference>
<dbReference type="InterPro" id="IPR009939">
    <property type="entry name" value="Chitosanase_fungal"/>
</dbReference>
<keyword evidence="5 10" id="KW-0732">Signal</keyword>
<evidence type="ECO:0000256" key="3">
    <source>
        <dbReference type="ARBA" id="ARBA00007799"/>
    </source>
</evidence>
<accession>A0AAN6XZ72</accession>
<evidence type="ECO:0000256" key="8">
    <source>
        <dbReference type="ARBA" id="ARBA00023295"/>
    </source>
</evidence>
<dbReference type="AlphaFoldDB" id="A0AAN6XZ72"/>
<dbReference type="GO" id="GO:0000272">
    <property type="term" value="P:polysaccharide catabolic process"/>
    <property type="evidence" value="ECO:0007669"/>
    <property type="project" value="UniProtKB-KW"/>
</dbReference>
<evidence type="ECO:0000256" key="9">
    <source>
        <dbReference type="ARBA" id="ARBA00023326"/>
    </source>
</evidence>
<feature type="chain" id="PRO_5042663580" description="Endo-chitosanase" evidence="10">
    <location>
        <begin position="24"/>
        <end position="301"/>
    </location>
</feature>
<reference evidence="11" key="1">
    <citation type="journal article" date="2023" name="Mol. Phylogenet. Evol.">
        <title>Genome-scale phylogeny and comparative genomics of the fungal order Sordariales.</title>
        <authorList>
            <person name="Hensen N."/>
            <person name="Bonometti L."/>
            <person name="Westerberg I."/>
            <person name="Brannstrom I.O."/>
            <person name="Guillou S."/>
            <person name="Cros-Aarteil S."/>
            <person name="Calhoun S."/>
            <person name="Haridas S."/>
            <person name="Kuo A."/>
            <person name="Mondo S."/>
            <person name="Pangilinan J."/>
            <person name="Riley R."/>
            <person name="LaButti K."/>
            <person name="Andreopoulos B."/>
            <person name="Lipzen A."/>
            <person name="Chen C."/>
            <person name="Yan M."/>
            <person name="Daum C."/>
            <person name="Ng V."/>
            <person name="Clum A."/>
            <person name="Steindorff A."/>
            <person name="Ohm R.A."/>
            <person name="Martin F."/>
            <person name="Silar P."/>
            <person name="Natvig D.O."/>
            <person name="Lalanne C."/>
            <person name="Gautier V."/>
            <person name="Ament-Velasquez S.L."/>
            <person name="Kruys A."/>
            <person name="Hutchinson M.I."/>
            <person name="Powell A.J."/>
            <person name="Barry K."/>
            <person name="Miller A.N."/>
            <person name="Grigoriev I.V."/>
            <person name="Debuchy R."/>
            <person name="Gladieux P."/>
            <person name="Hiltunen Thoren M."/>
            <person name="Johannesson H."/>
        </authorList>
    </citation>
    <scope>NUCLEOTIDE SEQUENCE</scope>
    <source>
        <strain evidence="11">PSN293</strain>
    </source>
</reference>
<dbReference type="GO" id="GO:0016977">
    <property type="term" value="F:chitosanase activity"/>
    <property type="evidence" value="ECO:0007669"/>
    <property type="project" value="UniProtKB-EC"/>
</dbReference>
<keyword evidence="12" id="KW-1185">Reference proteome</keyword>
<sequence>MHTTNHFIFMASLLGGLGAVVSARDVPSNLKTFYNQVASQGACKNKLATGFFSTDDGPGDVSYCSNTPTSPSVIYLKASGKEFTNMDIDCDGVQNGPPVNDKRCFSSEDTQAITSFQDIVAGYNKGIDDLNAKIHSYVVFGNSGSKPGWKTFDPAAHGVKPLSVMAVVCGNKLFYGIWGDTNGDDGDHPLVGETSLALATACYGQSMNGNNGHDENDVLYIAFPGADAVPGANGAKWNAGSFDEFEKSIGALGDRLVAARIAPATTGEPVASEAGPARVRRASWGYHGHGRKVVKERRGAE</sequence>
<evidence type="ECO:0000256" key="10">
    <source>
        <dbReference type="RuleBase" id="RU361208"/>
    </source>
</evidence>
<name>A0AAN6XZ72_9PEZI</name>
<gene>
    <name evidence="11" type="ORF">QBC37DRAFT_476623</name>
</gene>
<dbReference type="GO" id="GO:0005576">
    <property type="term" value="C:extracellular region"/>
    <property type="evidence" value="ECO:0007669"/>
    <property type="project" value="UniProtKB-SubCell"/>
</dbReference>
<proteinExistence type="inferred from homology"/>
<evidence type="ECO:0000256" key="2">
    <source>
        <dbReference type="ARBA" id="ARBA00004613"/>
    </source>
</evidence>
<evidence type="ECO:0000256" key="4">
    <source>
        <dbReference type="ARBA" id="ARBA00022525"/>
    </source>
</evidence>
<keyword evidence="6 10" id="KW-0378">Hydrolase</keyword>
<evidence type="ECO:0000256" key="7">
    <source>
        <dbReference type="ARBA" id="ARBA00023277"/>
    </source>
</evidence>